<dbReference type="GO" id="GO:0008843">
    <property type="term" value="F:endochitinase activity"/>
    <property type="evidence" value="ECO:0007669"/>
    <property type="project" value="UniProtKB-EC"/>
</dbReference>
<dbReference type="GO" id="GO:0030246">
    <property type="term" value="F:carbohydrate binding"/>
    <property type="evidence" value="ECO:0007669"/>
    <property type="project" value="InterPro"/>
</dbReference>
<reference evidence="11" key="1">
    <citation type="journal article" date="2020" name="Fungal Divers.">
        <title>Resolving the Mortierellaceae phylogeny through synthesis of multi-gene phylogenetics and phylogenomics.</title>
        <authorList>
            <person name="Vandepol N."/>
            <person name="Liber J."/>
            <person name="Desiro A."/>
            <person name="Na H."/>
            <person name="Kennedy M."/>
            <person name="Barry K."/>
            <person name="Grigoriev I.V."/>
            <person name="Miller A.N."/>
            <person name="O'Donnell K."/>
            <person name="Stajich J.E."/>
            <person name="Bonito G."/>
        </authorList>
    </citation>
    <scope>NUCLEOTIDE SEQUENCE</scope>
    <source>
        <strain evidence="11">BC1065</strain>
    </source>
</reference>
<dbReference type="GO" id="GO:0000272">
    <property type="term" value="P:polysaccharide catabolic process"/>
    <property type="evidence" value="ECO:0007669"/>
    <property type="project" value="UniProtKB-KW"/>
</dbReference>
<feature type="domain" description="GH18" evidence="10">
    <location>
        <begin position="29"/>
        <end position="424"/>
    </location>
</feature>
<evidence type="ECO:0000256" key="3">
    <source>
        <dbReference type="ARBA" id="ARBA00023024"/>
    </source>
</evidence>
<dbReference type="CDD" id="cd12215">
    <property type="entry name" value="ChiC_BD"/>
    <property type="match status" value="1"/>
</dbReference>
<evidence type="ECO:0000313" key="12">
    <source>
        <dbReference type="Proteomes" id="UP000807716"/>
    </source>
</evidence>
<dbReference type="InterPro" id="IPR050314">
    <property type="entry name" value="Glycosyl_Hydrlase_18"/>
</dbReference>
<evidence type="ECO:0000313" key="11">
    <source>
        <dbReference type="EMBL" id="KAG0255610.1"/>
    </source>
</evidence>
<dbReference type="GO" id="GO:0006032">
    <property type="term" value="P:chitin catabolic process"/>
    <property type="evidence" value="ECO:0007669"/>
    <property type="project" value="UniProtKB-KW"/>
</dbReference>
<evidence type="ECO:0000256" key="8">
    <source>
        <dbReference type="RuleBase" id="RU004453"/>
    </source>
</evidence>
<keyword evidence="5 7" id="KW-0326">Glycosidase</keyword>
<comment type="caution">
    <text evidence="11">The sequence shown here is derived from an EMBL/GenBank/DDBJ whole genome shotgun (WGS) entry which is preliminary data.</text>
</comment>
<keyword evidence="3" id="KW-0146">Chitin degradation</keyword>
<dbReference type="Pfam" id="PF00704">
    <property type="entry name" value="Glyco_hydro_18"/>
    <property type="match status" value="1"/>
</dbReference>
<dbReference type="PANTHER" id="PTHR11177">
    <property type="entry name" value="CHITINASE"/>
    <property type="match status" value="1"/>
</dbReference>
<organism evidence="11 12">
    <name type="scientific">Actinomortierella ambigua</name>
    <dbReference type="NCBI Taxonomy" id="1343610"/>
    <lineage>
        <taxon>Eukaryota</taxon>
        <taxon>Fungi</taxon>
        <taxon>Fungi incertae sedis</taxon>
        <taxon>Mucoromycota</taxon>
        <taxon>Mortierellomycotina</taxon>
        <taxon>Mortierellomycetes</taxon>
        <taxon>Mortierellales</taxon>
        <taxon>Mortierellaceae</taxon>
        <taxon>Actinomortierella</taxon>
    </lineage>
</organism>
<keyword evidence="9" id="KW-0732">Signal</keyword>
<dbReference type="PROSITE" id="PS51910">
    <property type="entry name" value="GH18_2"/>
    <property type="match status" value="1"/>
</dbReference>
<keyword evidence="12" id="KW-1185">Reference proteome</keyword>
<dbReference type="InterPro" id="IPR003610">
    <property type="entry name" value="CBM5/12"/>
</dbReference>
<evidence type="ECO:0000256" key="1">
    <source>
        <dbReference type="ARBA" id="ARBA00000822"/>
    </source>
</evidence>
<dbReference type="PROSITE" id="PS01095">
    <property type="entry name" value="GH18_1"/>
    <property type="match status" value="1"/>
</dbReference>
<evidence type="ECO:0000256" key="5">
    <source>
        <dbReference type="ARBA" id="ARBA00023295"/>
    </source>
</evidence>
<evidence type="ECO:0000259" key="10">
    <source>
        <dbReference type="PROSITE" id="PS51910"/>
    </source>
</evidence>
<evidence type="ECO:0000256" key="2">
    <source>
        <dbReference type="ARBA" id="ARBA00022801"/>
    </source>
</evidence>
<evidence type="ECO:0000256" key="4">
    <source>
        <dbReference type="ARBA" id="ARBA00023277"/>
    </source>
</evidence>
<keyword evidence="2 7" id="KW-0378">Hydrolase</keyword>
<proteinExistence type="inferred from homology"/>
<dbReference type="Gene3D" id="3.10.50.10">
    <property type="match status" value="1"/>
</dbReference>
<dbReference type="InterPro" id="IPR001579">
    <property type="entry name" value="Glyco_hydro_18_chit_AS"/>
</dbReference>
<dbReference type="EMBL" id="JAAAJB010000451">
    <property type="protein sequence ID" value="KAG0255610.1"/>
    <property type="molecule type" value="Genomic_DNA"/>
</dbReference>
<keyword evidence="6" id="KW-0624">Polysaccharide degradation</keyword>
<dbReference type="InterPro" id="IPR029070">
    <property type="entry name" value="Chitinase_insertion_sf"/>
</dbReference>
<evidence type="ECO:0000256" key="6">
    <source>
        <dbReference type="ARBA" id="ARBA00023326"/>
    </source>
</evidence>
<dbReference type="OrthoDB" id="76388at2759"/>
<dbReference type="Proteomes" id="UP000807716">
    <property type="component" value="Unassembled WGS sequence"/>
</dbReference>
<dbReference type="InterPro" id="IPR001223">
    <property type="entry name" value="Glyco_hydro18_cat"/>
</dbReference>
<sequence>MKLSILSLAAAALAVTSAAAIKRQATDDKVVVGYWVPWGNVPVAQLDFTKVTHINYGFAVLTTKTADPTTITFDRYYDGTPMRDLVKKGNATGVKILMSIGGWTGSQTFSTISADAALRAKFINNALVFVRKNTLPDYAENPNGWSMDGIDIDWEYPAREGAICNKVSPNDSANYLLLLKELRAALDSEFPAVHKMLTAAVRVQPFDDPSGKPMADVSAYHPYYDYVNVMAYDIMGSWSSTTGPNAPFNNHPQGDPYSFMQAMNAWLKAGWPKNKLVMGTPFYGRSVTTSIDMTAVSPVSMIAPKTNVTPKGGPSDSNEVNFYCNEGSVYSGMWKWREIRQGILTSSTTNPVAGWTRFWDNDTQTPWLFRTSDKTFLSYDDPTSLGIKVQAAKSQGLRGVMYWDMTNDYNNELLTVLNQIHCTSNCPVITTTAATVTATTTTVAPTTTKSVTVVPTTTTVVTMTMSTVPSPSPTSSGKCDGIAAWNSTTAYAAGGTKVVYAGHLWTNKWWTQGEVPTIGNTWGVWADQGAC</sequence>
<comment type="catalytic activity">
    <reaction evidence="1">
        <text>Random endo-hydrolysis of N-acetyl-beta-D-glucosaminide (1-&gt;4)-beta-linkages in chitin and chitodextrins.</text>
        <dbReference type="EC" id="3.2.1.14"/>
    </reaction>
</comment>
<evidence type="ECO:0000256" key="7">
    <source>
        <dbReference type="RuleBase" id="RU000489"/>
    </source>
</evidence>
<evidence type="ECO:0000256" key="9">
    <source>
        <dbReference type="SAM" id="SignalP"/>
    </source>
</evidence>
<gene>
    <name evidence="11" type="ORF">DFQ27_006177</name>
</gene>
<dbReference type="GO" id="GO:0008061">
    <property type="term" value="F:chitin binding"/>
    <property type="evidence" value="ECO:0007669"/>
    <property type="project" value="InterPro"/>
</dbReference>
<dbReference type="SUPFAM" id="SSF51055">
    <property type="entry name" value="Carbohydrate binding domain"/>
    <property type="match status" value="1"/>
</dbReference>
<dbReference type="AlphaFoldDB" id="A0A9P6PZX3"/>
<dbReference type="SUPFAM" id="SSF51445">
    <property type="entry name" value="(Trans)glycosidases"/>
    <property type="match status" value="1"/>
</dbReference>
<dbReference type="GO" id="GO:0005576">
    <property type="term" value="C:extracellular region"/>
    <property type="evidence" value="ECO:0007669"/>
    <property type="project" value="InterPro"/>
</dbReference>
<feature type="chain" id="PRO_5040292817" description="GH18 domain-containing protein" evidence="9">
    <location>
        <begin position="21"/>
        <end position="531"/>
    </location>
</feature>
<name>A0A9P6PZX3_9FUNG</name>
<dbReference type="SMART" id="SM00636">
    <property type="entry name" value="Glyco_18"/>
    <property type="match status" value="1"/>
</dbReference>
<dbReference type="Gene3D" id="3.20.20.80">
    <property type="entry name" value="Glycosidases"/>
    <property type="match status" value="1"/>
</dbReference>
<keyword evidence="4" id="KW-0119">Carbohydrate metabolism</keyword>
<dbReference type="InterPro" id="IPR017853">
    <property type="entry name" value="GH"/>
</dbReference>
<dbReference type="Gene3D" id="2.10.10.20">
    <property type="entry name" value="Carbohydrate-binding module superfamily 5/12"/>
    <property type="match status" value="1"/>
</dbReference>
<dbReference type="InterPro" id="IPR011583">
    <property type="entry name" value="Chitinase_II/V-like_cat"/>
</dbReference>
<dbReference type="SMART" id="SM00495">
    <property type="entry name" value="ChtBD3"/>
    <property type="match status" value="1"/>
</dbReference>
<protein>
    <recommendedName>
        <fullName evidence="10">GH18 domain-containing protein</fullName>
    </recommendedName>
</protein>
<dbReference type="SUPFAM" id="SSF54556">
    <property type="entry name" value="Chitinase insertion domain"/>
    <property type="match status" value="1"/>
</dbReference>
<dbReference type="PANTHER" id="PTHR11177:SF392">
    <property type="entry name" value="HAP41P"/>
    <property type="match status" value="1"/>
</dbReference>
<accession>A0A9P6PZX3</accession>
<comment type="similarity">
    <text evidence="8">Belongs to the glycosyl hydrolase 18 family.</text>
</comment>
<feature type="signal peptide" evidence="9">
    <location>
        <begin position="1"/>
        <end position="20"/>
    </location>
</feature>
<dbReference type="InterPro" id="IPR036573">
    <property type="entry name" value="CBM_sf_5/12"/>
</dbReference>